<reference evidence="3" key="1">
    <citation type="journal article" date="2013" name="Science">
        <title>Comparative analysis of bat genomes provides insight into the evolution of flight and immunity.</title>
        <authorList>
            <person name="Zhang G."/>
            <person name="Cowled C."/>
            <person name="Shi Z."/>
            <person name="Huang Z."/>
            <person name="Bishop-Lilly K.A."/>
            <person name="Fang X."/>
            <person name="Wynne J.W."/>
            <person name="Xiong Z."/>
            <person name="Baker M.L."/>
            <person name="Zhao W."/>
            <person name="Tachedjian M."/>
            <person name="Zhu Y."/>
            <person name="Zhou P."/>
            <person name="Jiang X."/>
            <person name="Ng J."/>
            <person name="Yang L."/>
            <person name="Wu L."/>
            <person name="Xiao J."/>
            <person name="Feng Y."/>
            <person name="Chen Y."/>
            <person name="Sun X."/>
            <person name="Zhang Y."/>
            <person name="Marsh G.A."/>
            <person name="Crameri G."/>
            <person name="Broder C.C."/>
            <person name="Frey K.G."/>
            <person name="Wang L.F."/>
            <person name="Wang J."/>
        </authorList>
    </citation>
    <scope>NUCLEOTIDE SEQUENCE [LARGE SCALE GENOMIC DNA]</scope>
</reference>
<protein>
    <submittedName>
        <fullName evidence="2">Uncharacterized protein</fullName>
    </submittedName>
</protein>
<feature type="compositionally biased region" description="Polar residues" evidence="1">
    <location>
        <begin position="31"/>
        <end position="40"/>
    </location>
</feature>
<organism evidence="2 3">
    <name type="scientific">Myotis davidii</name>
    <name type="common">David's myotis</name>
    <dbReference type="NCBI Taxonomy" id="225400"/>
    <lineage>
        <taxon>Eukaryota</taxon>
        <taxon>Metazoa</taxon>
        <taxon>Chordata</taxon>
        <taxon>Craniata</taxon>
        <taxon>Vertebrata</taxon>
        <taxon>Euteleostomi</taxon>
        <taxon>Mammalia</taxon>
        <taxon>Eutheria</taxon>
        <taxon>Laurasiatheria</taxon>
        <taxon>Chiroptera</taxon>
        <taxon>Yangochiroptera</taxon>
        <taxon>Vespertilionidae</taxon>
        <taxon>Myotis</taxon>
    </lineage>
</organism>
<dbReference type="EMBL" id="KB107182">
    <property type="protein sequence ID" value="ELK30355.1"/>
    <property type="molecule type" value="Genomic_DNA"/>
</dbReference>
<accession>L5LWE6</accession>
<gene>
    <name evidence="2" type="ORF">MDA_GLEAN10011896</name>
</gene>
<dbReference type="AlphaFoldDB" id="L5LWE6"/>
<feature type="region of interest" description="Disordered" evidence="1">
    <location>
        <begin position="1"/>
        <end position="44"/>
    </location>
</feature>
<evidence type="ECO:0000256" key="1">
    <source>
        <dbReference type="SAM" id="MobiDB-lite"/>
    </source>
</evidence>
<evidence type="ECO:0000313" key="2">
    <source>
        <dbReference type="EMBL" id="ELK30355.1"/>
    </source>
</evidence>
<sequence>MGAAAELATPPTENDGVSRRDGPRVVIGPAPQSSFQTSRPPSAEPCAGLRFVLITDTSLPRAFSIVYWLPVWILSSSDYIITTPCTFFF</sequence>
<dbReference type="Proteomes" id="UP000010556">
    <property type="component" value="Unassembled WGS sequence"/>
</dbReference>
<keyword evidence="3" id="KW-1185">Reference proteome</keyword>
<evidence type="ECO:0000313" key="3">
    <source>
        <dbReference type="Proteomes" id="UP000010556"/>
    </source>
</evidence>
<proteinExistence type="predicted"/>
<name>L5LWE6_MYODS</name>